<dbReference type="AlphaFoldDB" id="K0THS5"/>
<sequence>TNYDTNKTHLDEAPFGRADDDNGPGSEPPPHDRKRYVSTFMLSRRRPPAAVGKPSFPRFKVDCLPHDVLRPDEPTDLREGDLPDATSYERSEDIGPKRRKQRIGAVYPASVFGAKLTDISPPLALGRNRVEFYPLAKIDDKRKGSTLAVYHGDPMTISSDVAPKTLSRGPIEMVYANIQPNLESGWLFTACKLKG</sequence>
<organism evidence="2 3">
    <name type="scientific">Thalassiosira oceanica</name>
    <name type="common">Marine diatom</name>
    <dbReference type="NCBI Taxonomy" id="159749"/>
    <lineage>
        <taxon>Eukaryota</taxon>
        <taxon>Sar</taxon>
        <taxon>Stramenopiles</taxon>
        <taxon>Ochrophyta</taxon>
        <taxon>Bacillariophyta</taxon>
        <taxon>Coscinodiscophyceae</taxon>
        <taxon>Thalassiosirophycidae</taxon>
        <taxon>Thalassiosirales</taxon>
        <taxon>Thalassiosiraceae</taxon>
        <taxon>Thalassiosira</taxon>
    </lineage>
</organism>
<evidence type="ECO:0000313" key="3">
    <source>
        <dbReference type="Proteomes" id="UP000266841"/>
    </source>
</evidence>
<feature type="compositionally biased region" description="Basic and acidic residues" evidence="1">
    <location>
        <begin position="1"/>
        <end position="20"/>
    </location>
</feature>
<dbReference type="Proteomes" id="UP000266841">
    <property type="component" value="Unassembled WGS sequence"/>
</dbReference>
<gene>
    <name evidence="2" type="ORF">THAOC_05155</name>
</gene>
<dbReference type="EMBL" id="AGNL01004670">
    <property type="protein sequence ID" value="EJK73226.1"/>
    <property type="molecule type" value="Genomic_DNA"/>
</dbReference>
<comment type="caution">
    <text evidence="2">The sequence shown here is derived from an EMBL/GenBank/DDBJ whole genome shotgun (WGS) entry which is preliminary data.</text>
</comment>
<feature type="compositionally biased region" description="Basic and acidic residues" evidence="1">
    <location>
        <begin position="67"/>
        <end position="96"/>
    </location>
</feature>
<feature type="region of interest" description="Disordered" evidence="1">
    <location>
        <begin position="67"/>
        <end position="99"/>
    </location>
</feature>
<evidence type="ECO:0000313" key="2">
    <source>
        <dbReference type="EMBL" id="EJK73226.1"/>
    </source>
</evidence>
<feature type="non-terminal residue" evidence="2">
    <location>
        <position position="1"/>
    </location>
</feature>
<evidence type="ECO:0000256" key="1">
    <source>
        <dbReference type="SAM" id="MobiDB-lite"/>
    </source>
</evidence>
<proteinExistence type="predicted"/>
<dbReference type="eggNOG" id="ENOG502SDBJ">
    <property type="taxonomic scope" value="Eukaryota"/>
</dbReference>
<keyword evidence="3" id="KW-1185">Reference proteome</keyword>
<feature type="region of interest" description="Disordered" evidence="1">
    <location>
        <begin position="1"/>
        <end position="36"/>
    </location>
</feature>
<accession>K0THS5</accession>
<reference evidence="2 3" key="1">
    <citation type="journal article" date="2012" name="Genome Biol.">
        <title>Genome and low-iron response of an oceanic diatom adapted to chronic iron limitation.</title>
        <authorList>
            <person name="Lommer M."/>
            <person name="Specht M."/>
            <person name="Roy A.S."/>
            <person name="Kraemer L."/>
            <person name="Andreson R."/>
            <person name="Gutowska M.A."/>
            <person name="Wolf J."/>
            <person name="Bergner S.V."/>
            <person name="Schilhabel M.B."/>
            <person name="Klostermeier U.C."/>
            <person name="Beiko R.G."/>
            <person name="Rosenstiel P."/>
            <person name="Hippler M."/>
            <person name="Laroche J."/>
        </authorList>
    </citation>
    <scope>NUCLEOTIDE SEQUENCE [LARGE SCALE GENOMIC DNA]</scope>
    <source>
        <strain evidence="2 3">CCMP1005</strain>
    </source>
</reference>
<protein>
    <submittedName>
        <fullName evidence="2">Uncharacterized protein</fullName>
    </submittedName>
</protein>
<name>K0THS5_THAOC</name>